<name>A0A1Q9H0P2_9GAMM</name>
<evidence type="ECO:0000313" key="1">
    <source>
        <dbReference type="EMBL" id="OLQ81140.1"/>
    </source>
</evidence>
<reference evidence="1 2" key="1">
    <citation type="submission" date="2016-09" db="EMBL/GenBank/DDBJ databases">
        <title>Photobacterium proteolyticum sp. nov. a protease producing bacterium isolated from ocean sediments of Laizhou Bay.</title>
        <authorList>
            <person name="Li Y."/>
        </authorList>
    </citation>
    <scope>NUCLEOTIDE SEQUENCE [LARGE SCALE GENOMIC DNA]</scope>
    <source>
        <strain evidence="1 2">13-12</strain>
    </source>
</reference>
<gene>
    <name evidence="1" type="ORF">BIT28_07905</name>
</gene>
<dbReference type="EMBL" id="MJIL01000044">
    <property type="protein sequence ID" value="OLQ81140.1"/>
    <property type="molecule type" value="Genomic_DNA"/>
</dbReference>
<dbReference type="OrthoDB" id="5817335at2"/>
<protein>
    <submittedName>
        <fullName evidence="1">Uncharacterized protein</fullName>
    </submittedName>
</protein>
<keyword evidence="2" id="KW-1185">Reference proteome</keyword>
<comment type="caution">
    <text evidence="1">The sequence shown here is derived from an EMBL/GenBank/DDBJ whole genome shotgun (WGS) entry which is preliminary data.</text>
</comment>
<proteinExistence type="predicted"/>
<organism evidence="1 2">
    <name type="scientific">Photobacterium proteolyticum</name>
    <dbReference type="NCBI Taxonomy" id="1903952"/>
    <lineage>
        <taxon>Bacteria</taxon>
        <taxon>Pseudomonadati</taxon>
        <taxon>Pseudomonadota</taxon>
        <taxon>Gammaproteobacteria</taxon>
        <taxon>Vibrionales</taxon>
        <taxon>Vibrionaceae</taxon>
        <taxon>Photobacterium</taxon>
    </lineage>
</organism>
<dbReference type="RefSeq" id="WP_075762078.1">
    <property type="nucleotide sequence ID" value="NZ_MJIL01000044.1"/>
</dbReference>
<sequence length="63" mass="7191">MAQVLMDQASGLRDAFSRQQCISRVKSYQSRIRKAISNNRISDASMLLTQLEIAQQQLEATYK</sequence>
<dbReference type="Proteomes" id="UP000186905">
    <property type="component" value="Unassembled WGS sequence"/>
</dbReference>
<accession>A0A1Q9H0P2</accession>
<dbReference type="AlphaFoldDB" id="A0A1Q9H0P2"/>
<evidence type="ECO:0000313" key="2">
    <source>
        <dbReference type="Proteomes" id="UP000186905"/>
    </source>
</evidence>